<dbReference type="Pfam" id="PF08615">
    <property type="entry name" value="RNase_H2_suC"/>
    <property type="match status" value="1"/>
</dbReference>
<comment type="caution">
    <text evidence="2">The sequence shown here is derived from an EMBL/GenBank/DDBJ whole genome shotgun (WGS) entry which is preliminary data.</text>
</comment>
<protein>
    <submittedName>
        <fullName evidence="2">Uncharacterized protein</fullName>
    </submittedName>
</protein>
<dbReference type="GO" id="GO:0032299">
    <property type="term" value="C:ribonuclease H2 complex"/>
    <property type="evidence" value="ECO:0007669"/>
    <property type="project" value="InterPro"/>
</dbReference>
<accession>A0A0F4GFH9</accession>
<name>A0A0F4GFH9_9PEZI</name>
<dbReference type="CDD" id="cd09271">
    <property type="entry name" value="RNase_H2-C"/>
    <property type="match status" value="1"/>
</dbReference>
<evidence type="ECO:0000256" key="1">
    <source>
        <dbReference type="SAM" id="MobiDB-lite"/>
    </source>
</evidence>
<evidence type="ECO:0000313" key="3">
    <source>
        <dbReference type="Proteomes" id="UP000033647"/>
    </source>
</evidence>
<keyword evidence="3" id="KW-1185">Reference proteome</keyword>
<feature type="region of interest" description="Disordered" evidence="1">
    <location>
        <begin position="47"/>
        <end position="69"/>
    </location>
</feature>
<dbReference type="STRING" id="1047168.A0A0F4GFH9"/>
<dbReference type="EMBL" id="LAFY01000734">
    <property type="protein sequence ID" value="KJX96186.1"/>
    <property type="molecule type" value="Genomic_DNA"/>
</dbReference>
<dbReference type="Proteomes" id="UP000033647">
    <property type="component" value="Unassembled WGS sequence"/>
</dbReference>
<dbReference type="PANTHER" id="PTHR47204">
    <property type="entry name" value="OS02G0168900 PROTEIN"/>
    <property type="match status" value="1"/>
</dbReference>
<feature type="region of interest" description="Disordered" evidence="1">
    <location>
        <begin position="113"/>
        <end position="136"/>
    </location>
</feature>
<dbReference type="InterPro" id="IPR013924">
    <property type="entry name" value="RNase_H2_suC"/>
</dbReference>
<dbReference type="OrthoDB" id="6222486at2759"/>
<sequence length="188" mass="21195">MLAIVPSSSSSQPKLLHPNILPCSIKHSGPMRISKRYWNPRQQVLSKHLSKSNDETTDGTTSSATTTSTTKVPSVYFRGRKLLAKRLALPAGYTGHLLQKTNTILPVRPKMHVPQHRQDMEDEGDEDEEEEEELPAEVKVVEEKGRFEEILVWGHESVPSEDGEDVFVRGLGEWVGWAERIHAFDMPT</sequence>
<gene>
    <name evidence="2" type="ORF">TI39_contig742g00006</name>
</gene>
<dbReference type="GO" id="GO:0006401">
    <property type="term" value="P:RNA catabolic process"/>
    <property type="evidence" value="ECO:0007669"/>
    <property type="project" value="InterPro"/>
</dbReference>
<feature type="compositionally biased region" description="Acidic residues" evidence="1">
    <location>
        <begin position="120"/>
        <end position="135"/>
    </location>
</feature>
<reference evidence="2 3" key="1">
    <citation type="submission" date="2015-03" db="EMBL/GenBank/DDBJ databases">
        <title>RNA-seq based gene annotation and comparative genomics of four Zymoseptoria species reveal species-specific pathogenicity related genes and transposable element activity.</title>
        <authorList>
            <person name="Grandaubert J."/>
            <person name="Bhattacharyya A."/>
            <person name="Stukenbrock E.H."/>
        </authorList>
    </citation>
    <scope>NUCLEOTIDE SEQUENCE [LARGE SCALE GENOMIC DNA]</scope>
    <source>
        <strain evidence="2 3">Zb18110</strain>
    </source>
</reference>
<organism evidence="2 3">
    <name type="scientific">Zymoseptoria brevis</name>
    <dbReference type="NCBI Taxonomy" id="1047168"/>
    <lineage>
        <taxon>Eukaryota</taxon>
        <taxon>Fungi</taxon>
        <taxon>Dikarya</taxon>
        <taxon>Ascomycota</taxon>
        <taxon>Pezizomycotina</taxon>
        <taxon>Dothideomycetes</taxon>
        <taxon>Dothideomycetidae</taxon>
        <taxon>Mycosphaerellales</taxon>
        <taxon>Mycosphaerellaceae</taxon>
        <taxon>Zymoseptoria</taxon>
    </lineage>
</organism>
<dbReference type="Gene3D" id="2.40.128.680">
    <property type="match status" value="1"/>
</dbReference>
<dbReference type="AlphaFoldDB" id="A0A0F4GFH9"/>
<feature type="compositionally biased region" description="Low complexity" evidence="1">
    <location>
        <begin position="58"/>
        <end position="69"/>
    </location>
</feature>
<proteinExistence type="predicted"/>
<evidence type="ECO:0000313" key="2">
    <source>
        <dbReference type="EMBL" id="KJX96186.1"/>
    </source>
</evidence>
<dbReference type="PANTHER" id="PTHR47204:SF1">
    <property type="entry name" value="RIBONUCLEASE H2 SUBUNIT C"/>
    <property type="match status" value="1"/>
</dbReference>